<dbReference type="Gene3D" id="3.20.20.140">
    <property type="entry name" value="Metal-dependent hydrolases"/>
    <property type="match status" value="1"/>
</dbReference>
<dbReference type="InterPro" id="IPR050287">
    <property type="entry name" value="MTA/SAH_deaminase"/>
</dbReference>
<feature type="compositionally biased region" description="Basic and acidic residues" evidence="1">
    <location>
        <begin position="54"/>
        <end position="70"/>
    </location>
</feature>
<dbReference type="InterPro" id="IPR032466">
    <property type="entry name" value="Metal_Hydrolase"/>
</dbReference>
<dbReference type="EMBL" id="QPHM01000001">
    <property type="protein sequence ID" value="RCU45942.1"/>
    <property type="molecule type" value="Genomic_DNA"/>
</dbReference>
<proteinExistence type="predicted"/>
<dbReference type="AlphaFoldDB" id="A0A368N5W9"/>
<protein>
    <submittedName>
        <fullName evidence="2">Uncharacterized protein</fullName>
    </submittedName>
</protein>
<feature type="compositionally biased region" description="Basic and acidic residues" evidence="1">
    <location>
        <begin position="77"/>
        <end position="86"/>
    </location>
</feature>
<organism evidence="2 3">
    <name type="scientific">Haloplanus salinus</name>
    <dbReference type="NCBI Taxonomy" id="1126245"/>
    <lineage>
        <taxon>Archaea</taxon>
        <taxon>Methanobacteriati</taxon>
        <taxon>Methanobacteriota</taxon>
        <taxon>Stenosarchaea group</taxon>
        <taxon>Halobacteria</taxon>
        <taxon>Halobacteriales</taxon>
        <taxon>Haloferacaceae</taxon>
        <taxon>Haloplanus</taxon>
    </lineage>
</organism>
<evidence type="ECO:0000313" key="2">
    <source>
        <dbReference type="EMBL" id="RCU45942.1"/>
    </source>
</evidence>
<dbReference type="Proteomes" id="UP000252189">
    <property type="component" value="Unassembled WGS sequence"/>
</dbReference>
<dbReference type="PANTHER" id="PTHR43794:SF5">
    <property type="entry name" value="CHLOROHYDROLASE FAMILY PROTEIN"/>
    <property type="match status" value="1"/>
</dbReference>
<feature type="compositionally biased region" description="Basic and acidic residues" evidence="1">
    <location>
        <begin position="189"/>
        <end position="198"/>
    </location>
</feature>
<accession>A0A368N5W9</accession>
<evidence type="ECO:0000313" key="3">
    <source>
        <dbReference type="Proteomes" id="UP000252189"/>
    </source>
</evidence>
<name>A0A368N5W9_9EURY</name>
<feature type="region of interest" description="Disordered" evidence="1">
    <location>
        <begin position="44"/>
        <end position="90"/>
    </location>
</feature>
<keyword evidence="3" id="KW-1185">Reference proteome</keyword>
<sequence length="198" mass="20951">MHVEGTMTDSDATVRPAFANAHTHIGDSVAKEAGAGLSLDDLVAPPDGLGTSGARDDDFAERRRATREAGKPFGSHAGERDPHDHTPALGLDPTVLVHVVHPEPERLDRIERDAVPVVVCPRSNLVTGVGTPPIADLLERTTVALDTGNVMLDSPSMSREMESVAKVGGRRRRRAGAPPGRGVGSVARRRAETGRRTA</sequence>
<dbReference type="PANTHER" id="PTHR43794">
    <property type="entry name" value="AMINOHYDROLASE SSNA-RELATED"/>
    <property type="match status" value="1"/>
</dbReference>
<dbReference type="SUPFAM" id="SSF51556">
    <property type="entry name" value="Metallo-dependent hydrolases"/>
    <property type="match status" value="1"/>
</dbReference>
<evidence type="ECO:0000256" key="1">
    <source>
        <dbReference type="SAM" id="MobiDB-lite"/>
    </source>
</evidence>
<dbReference type="OrthoDB" id="42910at2157"/>
<comment type="caution">
    <text evidence="2">The sequence shown here is derived from an EMBL/GenBank/DDBJ whole genome shotgun (WGS) entry which is preliminary data.</text>
</comment>
<feature type="compositionally biased region" description="Low complexity" evidence="1">
    <location>
        <begin position="176"/>
        <end position="186"/>
    </location>
</feature>
<gene>
    <name evidence="2" type="ORF">DU504_00660</name>
</gene>
<feature type="region of interest" description="Disordered" evidence="1">
    <location>
        <begin position="157"/>
        <end position="198"/>
    </location>
</feature>
<reference evidence="2 3" key="1">
    <citation type="submission" date="2018-07" db="EMBL/GenBank/DDBJ databases">
        <title>Genome sequences of Haloplanus salinus JCM 18368T.</title>
        <authorList>
            <person name="Kim Y.B."/>
            <person name="Roh S.W."/>
        </authorList>
    </citation>
    <scope>NUCLEOTIDE SEQUENCE [LARGE SCALE GENOMIC DNA]</scope>
    <source>
        <strain evidence="2 3">JCM 18368</strain>
    </source>
</reference>